<keyword evidence="2" id="KW-1133">Transmembrane helix</keyword>
<keyword evidence="4" id="KW-1185">Reference proteome</keyword>
<dbReference type="Proteomes" id="UP000606274">
    <property type="component" value="Unassembled WGS sequence"/>
</dbReference>
<dbReference type="GO" id="GO:0032588">
    <property type="term" value="C:trans-Golgi network membrane"/>
    <property type="evidence" value="ECO:0007669"/>
    <property type="project" value="TreeGrafter"/>
</dbReference>
<feature type="region of interest" description="Disordered" evidence="1">
    <location>
        <begin position="34"/>
        <end position="74"/>
    </location>
</feature>
<feature type="compositionally biased region" description="Basic and acidic residues" evidence="1">
    <location>
        <begin position="34"/>
        <end position="46"/>
    </location>
</feature>
<feature type="transmembrane region" description="Helical" evidence="2">
    <location>
        <begin position="335"/>
        <end position="356"/>
    </location>
</feature>
<feature type="region of interest" description="Disordered" evidence="1">
    <location>
        <begin position="88"/>
        <end position="113"/>
    </location>
</feature>
<protein>
    <recommendedName>
        <fullName evidence="5">Transmembrane protein 79</fullName>
    </recommendedName>
</protein>
<feature type="compositionally biased region" description="Basic and acidic residues" evidence="1">
    <location>
        <begin position="60"/>
        <end position="74"/>
    </location>
</feature>
<feature type="transmembrane region" description="Helical" evidence="2">
    <location>
        <begin position="363"/>
        <end position="384"/>
    </location>
</feature>
<feature type="transmembrane region" description="Helical" evidence="2">
    <location>
        <begin position="311"/>
        <end position="329"/>
    </location>
</feature>
<comment type="caution">
    <text evidence="3">The sequence shown here is derived from an EMBL/GenBank/DDBJ whole genome shotgun (WGS) entry which is preliminary data.</text>
</comment>
<dbReference type="AlphaFoldDB" id="A0A8T0BSU9"/>
<dbReference type="GO" id="GO:0005765">
    <property type="term" value="C:lysosomal membrane"/>
    <property type="evidence" value="ECO:0007669"/>
    <property type="project" value="TreeGrafter"/>
</dbReference>
<reference evidence="3" key="1">
    <citation type="submission" date="2020-08" db="EMBL/GenBank/DDBJ databases">
        <title>Chromosome-level assembly of Southern catfish (Silurus meridionalis) provides insights into visual adaptation to the nocturnal and benthic lifestyles.</title>
        <authorList>
            <person name="Zhang Y."/>
            <person name="Wang D."/>
            <person name="Peng Z."/>
        </authorList>
    </citation>
    <scope>NUCLEOTIDE SEQUENCE</scope>
    <source>
        <strain evidence="3">SWU-2019-XX</strain>
        <tissue evidence="3">Muscle</tissue>
    </source>
</reference>
<sequence>MSEELTTDSVIVLKAHPVLPPEPSVPDCEIETKINTDMKRSEEKISGAETEPSTLPWPGDKSDQLGKIEKKASDLKLEQSKMDLVGEKLSKRSDSGSIRGGVSRTESEREFGGQEKQAACKDCVEGKQPELMEKVPHLEIKVDEVNSMPEKAAGVFSPNVMRSVSMPDPPRCRSEIWDEEEEKHPFIGQEDTFQNGYYDDYSRHNKLQICSCAGPYRDVLKIGVSIFMSALIFPVLVWGGHTFLPFDAPLLDSAPLRLVYTLRCSVFAVIPIVLGVLVLGVSRVRYRSLKPHCDGEVEEVNIHRRYVDDSVSLFLLHFLQLGVLAVYLNQNLLKLVPLLTIIFAIGRVVYWIAAAWGSSLRGFGFGFSFLPMMTMLVANLYFIFMADSAGSIFTQDDQETPDPPQEYRQRFWG</sequence>
<dbReference type="GO" id="GO:0045055">
    <property type="term" value="P:regulated exocytosis"/>
    <property type="evidence" value="ECO:0007669"/>
    <property type="project" value="TreeGrafter"/>
</dbReference>
<accession>A0A8T0BSU9</accession>
<evidence type="ECO:0000256" key="2">
    <source>
        <dbReference type="SAM" id="Phobius"/>
    </source>
</evidence>
<proteinExistence type="predicted"/>
<dbReference type="Gene3D" id="1.20.120.550">
    <property type="entry name" value="Membrane associated eicosanoid/glutathione metabolism-like domain"/>
    <property type="match status" value="1"/>
</dbReference>
<gene>
    <name evidence="3" type="ORF">HF521_017583</name>
</gene>
<dbReference type="SUPFAM" id="SSF161084">
    <property type="entry name" value="MAPEG domain-like"/>
    <property type="match status" value="1"/>
</dbReference>
<evidence type="ECO:0000256" key="1">
    <source>
        <dbReference type="SAM" id="MobiDB-lite"/>
    </source>
</evidence>
<evidence type="ECO:0000313" key="3">
    <source>
        <dbReference type="EMBL" id="KAF7708526.1"/>
    </source>
</evidence>
<name>A0A8T0BSU9_SILME</name>
<organism evidence="3 4">
    <name type="scientific">Silurus meridionalis</name>
    <name type="common">Southern catfish</name>
    <name type="synonym">Silurus soldatovi meridionalis</name>
    <dbReference type="NCBI Taxonomy" id="175797"/>
    <lineage>
        <taxon>Eukaryota</taxon>
        <taxon>Metazoa</taxon>
        <taxon>Chordata</taxon>
        <taxon>Craniata</taxon>
        <taxon>Vertebrata</taxon>
        <taxon>Euteleostomi</taxon>
        <taxon>Actinopterygii</taxon>
        <taxon>Neopterygii</taxon>
        <taxon>Teleostei</taxon>
        <taxon>Ostariophysi</taxon>
        <taxon>Siluriformes</taxon>
        <taxon>Siluridae</taxon>
        <taxon>Silurus</taxon>
    </lineage>
</organism>
<dbReference type="InterPro" id="IPR023352">
    <property type="entry name" value="MAPEG-like_dom_sf"/>
</dbReference>
<dbReference type="EMBL" id="JABFDY010000004">
    <property type="protein sequence ID" value="KAF7708526.1"/>
    <property type="molecule type" value="Genomic_DNA"/>
</dbReference>
<dbReference type="OrthoDB" id="8887147at2759"/>
<dbReference type="PANTHER" id="PTHR31004">
    <property type="entry name" value="TRANSMEMBRANE PROTEIN 79"/>
    <property type="match status" value="1"/>
</dbReference>
<dbReference type="PANTHER" id="PTHR31004:SF4">
    <property type="entry name" value="TRANSMEMBRANE PROTEIN 79"/>
    <property type="match status" value="1"/>
</dbReference>
<evidence type="ECO:0000313" key="4">
    <source>
        <dbReference type="Proteomes" id="UP000606274"/>
    </source>
</evidence>
<evidence type="ECO:0008006" key="5">
    <source>
        <dbReference type="Google" id="ProtNLM"/>
    </source>
</evidence>
<keyword evidence="2" id="KW-0812">Transmembrane</keyword>
<keyword evidence="2" id="KW-0472">Membrane</keyword>
<feature type="transmembrane region" description="Helical" evidence="2">
    <location>
        <begin position="260"/>
        <end position="281"/>
    </location>
</feature>
<feature type="transmembrane region" description="Helical" evidence="2">
    <location>
        <begin position="219"/>
        <end position="240"/>
    </location>
</feature>